<reference evidence="1 2" key="1">
    <citation type="submission" date="2012-10" db="EMBL/GenBank/DDBJ databases">
        <title>Genome sequence of Vibrio Cholerae HENC-02.</title>
        <authorList>
            <person name="Eppinger M."/>
            <person name="Hasan N.A."/>
            <person name="Sengamalay N."/>
            <person name="Hine E."/>
            <person name="Su Q."/>
            <person name="Daugherty S.C."/>
            <person name="Young S."/>
            <person name="Sadzewicz L."/>
            <person name="Tallon L."/>
            <person name="Cebula T.A."/>
            <person name="Ravel J."/>
            <person name="Colwell R.R."/>
        </authorList>
    </citation>
    <scope>NUCLEOTIDE SEQUENCE [LARGE SCALE GENOMIC DNA]</scope>
    <source>
        <strain evidence="1 2">HENC-02</strain>
    </source>
</reference>
<dbReference type="EMBL" id="AJSR01002909">
    <property type="protein sequence ID" value="EKM21571.1"/>
    <property type="molecule type" value="Genomic_DNA"/>
</dbReference>
<accession>A0A454CM65</accession>
<sequence length="29" mass="3312">MPFLRTSSRHIPEENAQSVLSAMQCAFFI</sequence>
<organism evidence="1 2">
    <name type="scientific">Vibrio harveyi</name>
    <name type="common">Beneckea harveyi</name>
    <dbReference type="NCBI Taxonomy" id="669"/>
    <lineage>
        <taxon>Bacteria</taxon>
        <taxon>Pseudomonadati</taxon>
        <taxon>Pseudomonadota</taxon>
        <taxon>Gammaproteobacteria</taxon>
        <taxon>Vibrionales</taxon>
        <taxon>Vibrionaceae</taxon>
        <taxon>Vibrio</taxon>
    </lineage>
</organism>
<protein>
    <submittedName>
        <fullName evidence="1">Uncharacterized protein</fullName>
    </submittedName>
</protein>
<gene>
    <name evidence="1" type="ORF">VCHENC02_0497A</name>
</gene>
<feature type="non-terminal residue" evidence="1">
    <location>
        <position position="29"/>
    </location>
</feature>
<evidence type="ECO:0000313" key="1">
    <source>
        <dbReference type="EMBL" id="EKM21571.1"/>
    </source>
</evidence>
<dbReference type="AlphaFoldDB" id="A0A454CM65"/>
<dbReference type="Proteomes" id="UP000008367">
    <property type="component" value="Unassembled WGS sequence"/>
</dbReference>
<name>A0A454CM65_VIBHA</name>
<evidence type="ECO:0000313" key="2">
    <source>
        <dbReference type="Proteomes" id="UP000008367"/>
    </source>
</evidence>
<proteinExistence type="predicted"/>
<comment type="caution">
    <text evidence="1">The sequence shown here is derived from an EMBL/GenBank/DDBJ whole genome shotgun (WGS) entry which is preliminary data.</text>
</comment>